<keyword evidence="6" id="KW-0812">Transmembrane</keyword>
<dbReference type="Proteomes" id="UP000660262">
    <property type="component" value="Unassembled WGS sequence"/>
</dbReference>
<evidence type="ECO:0000259" key="19">
    <source>
        <dbReference type="PROSITE" id="PS50865"/>
    </source>
</evidence>
<evidence type="ECO:0000256" key="8">
    <source>
        <dbReference type="ARBA" id="ARBA00022771"/>
    </source>
</evidence>
<evidence type="ECO:0000256" key="5">
    <source>
        <dbReference type="ARBA" id="ARBA00022679"/>
    </source>
</evidence>
<feature type="domain" description="MYND-type" evidence="19">
    <location>
        <begin position="109"/>
        <end position="152"/>
    </location>
</feature>
<keyword evidence="9" id="KW-0418">Kinase</keyword>
<evidence type="ECO:0000256" key="16">
    <source>
        <dbReference type="ARBA" id="ARBA00048889"/>
    </source>
</evidence>
<gene>
    <name evidence="20" type="ORF">PPROV_000670700</name>
</gene>
<dbReference type="GO" id="GO:0009507">
    <property type="term" value="C:chloroplast"/>
    <property type="evidence" value="ECO:0007669"/>
    <property type="project" value="UniProtKB-SubCell"/>
</dbReference>
<keyword evidence="11" id="KW-0809">Transit peptide</keyword>
<evidence type="ECO:0000256" key="18">
    <source>
        <dbReference type="SAM" id="MobiDB-lite"/>
    </source>
</evidence>
<evidence type="ECO:0000256" key="13">
    <source>
        <dbReference type="ARBA" id="ARBA00023136"/>
    </source>
</evidence>
<keyword evidence="12" id="KW-1133">Transmembrane helix</keyword>
<evidence type="ECO:0000256" key="1">
    <source>
        <dbReference type="ARBA" id="ARBA00004508"/>
    </source>
</evidence>
<dbReference type="AlphaFoldDB" id="A0A830HMX4"/>
<evidence type="ECO:0000256" key="11">
    <source>
        <dbReference type="ARBA" id="ARBA00022946"/>
    </source>
</evidence>
<keyword evidence="10" id="KW-0862">Zinc</keyword>
<dbReference type="Gene3D" id="6.10.140.2220">
    <property type="match status" value="1"/>
</dbReference>
<dbReference type="EC" id="2.7.1.182" evidence="15"/>
<dbReference type="Pfam" id="PF01753">
    <property type="entry name" value="zf-MYND"/>
    <property type="match status" value="1"/>
</dbReference>
<evidence type="ECO:0000256" key="15">
    <source>
        <dbReference type="ARBA" id="ARBA00039024"/>
    </source>
</evidence>
<evidence type="ECO:0000256" key="6">
    <source>
        <dbReference type="ARBA" id="ARBA00022692"/>
    </source>
</evidence>
<keyword evidence="21" id="KW-1185">Reference proteome</keyword>
<organism evidence="20 21">
    <name type="scientific">Pycnococcus provasolii</name>
    <dbReference type="NCBI Taxonomy" id="41880"/>
    <lineage>
        <taxon>Eukaryota</taxon>
        <taxon>Viridiplantae</taxon>
        <taxon>Chlorophyta</taxon>
        <taxon>Pseudoscourfieldiophyceae</taxon>
        <taxon>Pseudoscourfieldiales</taxon>
        <taxon>Pycnococcaceae</taxon>
        <taxon>Pycnococcus</taxon>
    </lineage>
</organism>
<evidence type="ECO:0000256" key="12">
    <source>
        <dbReference type="ARBA" id="ARBA00022989"/>
    </source>
</evidence>
<comment type="pathway">
    <text evidence="14">Cofactor biosynthesis; tocopherol biosynthesis.</text>
</comment>
<accession>A0A830HMX4</accession>
<protein>
    <recommendedName>
        <fullName evidence="15">phytol kinase</fullName>
        <ecNumber evidence="15">2.7.1.182</ecNumber>
    </recommendedName>
</protein>
<evidence type="ECO:0000256" key="7">
    <source>
        <dbReference type="ARBA" id="ARBA00022723"/>
    </source>
</evidence>
<keyword evidence="7" id="KW-0479">Metal-binding</keyword>
<evidence type="ECO:0000313" key="20">
    <source>
        <dbReference type="EMBL" id="GHP07965.1"/>
    </source>
</evidence>
<dbReference type="InterPro" id="IPR002893">
    <property type="entry name" value="Znf_MYND"/>
</dbReference>
<feature type="compositionally biased region" description="Pro residues" evidence="18">
    <location>
        <begin position="193"/>
        <end position="202"/>
    </location>
</feature>
<dbReference type="GO" id="GO:0016020">
    <property type="term" value="C:membrane"/>
    <property type="evidence" value="ECO:0007669"/>
    <property type="project" value="UniProtKB-SubCell"/>
</dbReference>
<feature type="region of interest" description="Disordered" evidence="18">
    <location>
        <begin position="154"/>
        <end position="210"/>
    </location>
</feature>
<evidence type="ECO:0000256" key="17">
    <source>
        <dbReference type="PROSITE-ProRule" id="PRU00134"/>
    </source>
</evidence>
<dbReference type="PROSITE" id="PS50865">
    <property type="entry name" value="ZF_MYND_2"/>
    <property type="match status" value="1"/>
</dbReference>
<reference evidence="20" key="1">
    <citation type="submission" date="2020-10" db="EMBL/GenBank/DDBJ databases">
        <title>Unveiling of a novel bifunctional photoreceptor, Dualchrome1, isolated from a cosmopolitan green alga.</title>
        <authorList>
            <person name="Suzuki S."/>
            <person name="Kawachi M."/>
        </authorList>
    </citation>
    <scope>NUCLEOTIDE SEQUENCE</scope>
    <source>
        <strain evidence="20">NIES 2893</strain>
    </source>
</reference>
<sequence length="210" mass="22331">MANTTANEHSTHNASSMLRVLASPLRFHALEAAVSAATCSDVFPPAVAVAGLAPRLRGWVAKGLSGAKRAEETPEEEASRRGVAAMDAPGVARNPDVGELQNLGRKCSNPTCLVREAVSPLPFKRCARCRATFYCSQHCQRTHWRDGHAKECGKKKEEKEAEDATGLASAPAPSLPTPTPTEEQTKESVALTPPAPPSPPPSEQGLYDLD</sequence>
<dbReference type="GO" id="GO:0008270">
    <property type="term" value="F:zinc ion binding"/>
    <property type="evidence" value="ECO:0007669"/>
    <property type="project" value="UniProtKB-KW"/>
</dbReference>
<name>A0A830HMX4_9CHLO</name>
<evidence type="ECO:0000256" key="10">
    <source>
        <dbReference type="ARBA" id="ARBA00022833"/>
    </source>
</evidence>
<evidence type="ECO:0000256" key="4">
    <source>
        <dbReference type="ARBA" id="ARBA00022640"/>
    </source>
</evidence>
<dbReference type="EMBL" id="BNJQ01000018">
    <property type="protein sequence ID" value="GHP07965.1"/>
    <property type="molecule type" value="Genomic_DNA"/>
</dbReference>
<dbReference type="PANTHER" id="PTHR32523">
    <property type="entry name" value="PHYTOL KINASE 1, CHLOROPLASTIC"/>
    <property type="match status" value="1"/>
</dbReference>
<keyword evidence="8 17" id="KW-0863">Zinc-finger</keyword>
<dbReference type="PANTHER" id="PTHR32523:SF8">
    <property type="entry name" value="DOLICHOL KINASE"/>
    <property type="match status" value="1"/>
</dbReference>
<keyword evidence="4" id="KW-0934">Plastid</keyword>
<keyword evidence="3" id="KW-0150">Chloroplast</keyword>
<evidence type="ECO:0000313" key="21">
    <source>
        <dbReference type="Proteomes" id="UP000660262"/>
    </source>
</evidence>
<comment type="similarity">
    <text evidence="2">Belongs to the polyprenol kinase family.</text>
</comment>
<evidence type="ECO:0000256" key="3">
    <source>
        <dbReference type="ARBA" id="ARBA00022528"/>
    </source>
</evidence>
<proteinExistence type="inferred from homology"/>
<dbReference type="InterPro" id="IPR039606">
    <property type="entry name" value="Phytol/farnesol_kinase"/>
</dbReference>
<comment type="subcellular location">
    <subcellularLocation>
        <location evidence="1">Plastid</location>
        <location evidence="1">Chloroplast membrane</location>
        <topology evidence="1">Multi-pass membrane protein</topology>
    </subcellularLocation>
</comment>
<comment type="catalytic activity">
    <reaction evidence="16">
        <text>phytol + CTP = phytyl phosphate + CDP + H(+)</text>
        <dbReference type="Rhea" id="RHEA:38055"/>
        <dbReference type="ChEBI" id="CHEBI:15378"/>
        <dbReference type="ChEBI" id="CHEBI:17327"/>
        <dbReference type="ChEBI" id="CHEBI:37563"/>
        <dbReference type="ChEBI" id="CHEBI:58069"/>
        <dbReference type="ChEBI" id="CHEBI:75483"/>
        <dbReference type="EC" id="2.7.1.182"/>
    </reaction>
</comment>
<dbReference type="OrthoDB" id="538354at2759"/>
<keyword evidence="5" id="KW-0808">Transferase</keyword>
<dbReference type="SUPFAM" id="SSF144232">
    <property type="entry name" value="HIT/MYND zinc finger-like"/>
    <property type="match status" value="1"/>
</dbReference>
<evidence type="ECO:0000256" key="14">
    <source>
        <dbReference type="ARBA" id="ARBA00024015"/>
    </source>
</evidence>
<evidence type="ECO:0000256" key="9">
    <source>
        <dbReference type="ARBA" id="ARBA00022777"/>
    </source>
</evidence>
<keyword evidence="13" id="KW-0472">Membrane</keyword>
<comment type="caution">
    <text evidence="20">The sequence shown here is derived from an EMBL/GenBank/DDBJ whole genome shotgun (WGS) entry which is preliminary data.</text>
</comment>
<evidence type="ECO:0000256" key="2">
    <source>
        <dbReference type="ARBA" id="ARBA00010794"/>
    </source>
</evidence>
<dbReference type="GO" id="GO:0010276">
    <property type="term" value="F:phytol kinase activity"/>
    <property type="evidence" value="ECO:0007669"/>
    <property type="project" value="UniProtKB-EC"/>
</dbReference>